<evidence type="ECO:0000313" key="3">
    <source>
        <dbReference type="Proteomes" id="UP000799444"/>
    </source>
</evidence>
<feature type="region of interest" description="Disordered" evidence="1">
    <location>
        <begin position="1"/>
        <end position="82"/>
    </location>
</feature>
<accession>A0A9P4R1X4</accession>
<protein>
    <submittedName>
        <fullName evidence="2">Uncharacterized protein</fullName>
    </submittedName>
</protein>
<reference evidence="2" key="1">
    <citation type="journal article" date="2020" name="Stud. Mycol.">
        <title>101 Dothideomycetes genomes: a test case for predicting lifestyles and emergence of pathogens.</title>
        <authorList>
            <person name="Haridas S."/>
            <person name="Albert R."/>
            <person name="Binder M."/>
            <person name="Bloem J."/>
            <person name="Labutti K."/>
            <person name="Salamov A."/>
            <person name="Andreopoulos B."/>
            <person name="Baker S."/>
            <person name="Barry K."/>
            <person name="Bills G."/>
            <person name="Bluhm B."/>
            <person name="Cannon C."/>
            <person name="Castanera R."/>
            <person name="Culley D."/>
            <person name="Daum C."/>
            <person name="Ezra D."/>
            <person name="Gonzalez J."/>
            <person name="Henrissat B."/>
            <person name="Kuo A."/>
            <person name="Liang C."/>
            <person name="Lipzen A."/>
            <person name="Lutzoni F."/>
            <person name="Magnuson J."/>
            <person name="Mondo S."/>
            <person name="Nolan M."/>
            <person name="Ohm R."/>
            <person name="Pangilinan J."/>
            <person name="Park H.-J."/>
            <person name="Ramirez L."/>
            <person name="Alfaro M."/>
            <person name="Sun H."/>
            <person name="Tritt A."/>
            <person name="Yoshinaga Y."/>
            <person name="Zwiers L.-H."/>
            <person name="Turgeon B."/>
            <person name="Goodwin S."/>
            <person name="Spatafora J."/>
            <person name="Crous P."/>
            <person name="Grigoriev I."/>
        </authorList>
    </citation>
    <scope>NUCLEOTIDE SEQUENCE</scope>
    <source>
        <strain evidence="2">CBS 125425</strain>
    </source>
</reference>
<evidence type="ECO:0000313" key="2">
    <source>
        <dbReference type="EMBL" id="KAF2735535.1"/>
    </source>
</evidence>
<organism evidence="2 3">
    <name type="scientific">Polyplosphaeria fusca</name>
    <dbReference type="NCBI Taxonomy" id="682080"/>
    <lineage>
        <taxon>Eukaryota</taxon>
        <taxon>Fungi</taxon>
        <taxon>Dikarya</taxon>
        <taxon>Ascomycota</taxon>
        <taxon>Pezizomycotina</taxon>
        <taxon>Dothideomycetes</taxon>
        <taxon>Pleosporomycetidae</taxon>
        <taxon>Pleosporales</taxon>
        <taxon>Tetraplosphaeriaceae</taxon>
        <taxon>Polyplosphaeria</taxon>
    </lineage>
</organism>
<name>A0A9P4R1X4_9PLEO</name>
<proteinExistence type="predicted"/>
<feature type="compositionally biased region" description="Low complexity" evidence="1">
    <location>
        <begin position="12"/>
        <end position="24"/>
    </location>
</feature>
<dbReference type="AlphaFoldDB" id="A0A9P4R1X4"/>
<comment type="caution">
    <text evidence="2">The sequence shown here is derived from an EMBL/GenBank/DDBJ whole genome shotgun (WGS) entry which is preliminary data.</text>
</comment>
<evidence type="ECO:0000256" key="1">
    <source>
        <dbReference type="SAM" id="MobiDB-lite"/>
    </source>
</evidence>
<dbReference type="Proteomes" id="UP000799444">
    <property type="component" value="Unassembled WGS sequence"/>
</dbReference>
<dbReference type="EMBL" id="ML996134">
    <property type="protein sequence ID" value="KAF2735535.1"/>
    <property type="molecule type" value="Genomic_DNA"/>
</dbReference>
<sequence length="223" mass="24439">MGFKRKRSLDESPLSVSSWTSSTPEAQSPTPIPPDPSNAMEMDLDDSSPPSIHAFFPSHPTRVRSDAHSRTRKRHRDNRPSERTIHESTIHKLFSAQRNLPPAEPIPTSPQLQPLQSSQKSTLHTFWNISTPAPAPPLQHPQAIQIHHDQLAPHTWDAPRCEDCDASLHAEDSGAMDVDGGIGSAFACRECGKRVCGTCAVVGRARCCLGCAMMAGGRAGRWW</sequence>
<gene>
    <name evidence="2" type="ORF">EJ04DRAFT_576026</name>
</gene>
<dbReference type="OrthoDB" id="5336357at2759"/>
<keyword evidence="3" id="KW-1185">Reference proteome</keyword>